<dbReference type="RefSeq" id="WP_380128281.1">
    <property type="nucleotide sequence ID" value="NZ_JBHSIU010000130.1"/>
</dbReference>
<proteinExistence type="predicted"/>
<reference evidence="2" key="1">
    <citation type="journal article" date="2019" name="Int. J. Syst. Evol. Microbiol.">
        <title>The Global Catalogue of Microorganisms (GCM) 10K type strain sequencing project: providing services to taxonomists for standard genome sequencing and annotation.</title>
        <authorList>
            <consortium name="The Broad Institute Genomics Platform"/>
            <consortium name="The Broad Institute Genome Sequencing Center for Infectious Disease"/>
            <person name="Wu L."/>
            <person name="Ma J."/>
        </authorList>
    </citation>
    <scope>NUCLEOTIDE SEQUENCE [LARGE SCALE GENOMIC DNA]</scope>
    <source>
        <strain evidence="2">CGMCC 4.7152</strain>
    </source>
</reference>
<gene>
    <name evidence="1" type="ORF">ACFPIJ_58790</name>
</gene>
<accession>A0ABV9WK33</accession>
<evidence type="ECO:0000313" key="1">
    <source>
        <dbReference type="EMBL" id="MFC5007644.1"/>
    </source>
</evidence>
<name>A0ABV9WK33_9ACTN</name>
<comment type="caution">
    <text evidence="1">The sequence shown here is derived from an EMBL/GenBank/DDBJ whole genome shotgun (WGS) entry which is preliminary data.</text>
</comment>
<organism evidence="1 2">
    <name type="scientific">Dactylosporangium cerinum</name>
    <dbReference type="NCBI Taxonomy" id="1434730"/>
    <lineage>
        <taxon>Bacteria</taxon>
        <taxon>Bacillati</taxon>
        <taxon>Actinomycetota</taxon>
        <taxon>Actinomycetes</taxon>
        <taxon>Micromonosporales</taxon>
        <taxon>Micromonosporaceae</taxon>
        <taxon>Dactylosporangium</taxon>
    </lineage>
</organism>
<keyword evidence="2" id="KW-1185">Reference proteome</keyword>
<evidence type="ECO:0000313" key="2">
    <source>
        <dbReference type="Proteomes" id="UP001595912"/>
    </source>
</evidence>
<sequence length="175" mass="18717">MLVARSVTECHLYMALHPCEGCGEWDFPWSRHDRGPGPRSAYEGPCPSCGASRRFEFVIAPDAVPPPAYGGPEPSRIIDPGEFLAMSERAARHAAVPADASGPRREDARTAASDALAAVEEVLKFVPPDASAVPASAFTSEPGRAWYAADPAAFTRERLQARIEACRQALLALTA</sequence>
<dbReference type="Proteomes" id="UP001595912">
    <property type="component" value="Unassembled WGS sequence"/>
</dbReference>
<protein>
    <submittedName>
        <fullName evidence="1">Uncharacterized protein</fullName>
    </submittedName>
</protein>
<dbReference type="EMBL" id="JBHSIU010000130">
    <property type="protein sequence ID" value="MFC5007644.1"/>
    <property type="molecule type" value="Genomic_DNA"/>
</dbReference>